<comment type="caution">
    <text evidence="2">The sequence shown here is derived from an EMBL/GenBank/DDBJ whole genome shotgun (WGS) entry which is preliminary data.</text>
</comment>
<organism evidence="2 3">
    <name type="scientific">Paenibacillus validus</name>
    <dbReference type="NCBI Taxonomy" id="44253"/>
    <lineage>
        <taxon>Bacteria</taxon>
        <taxon>Bacillati</taxon>
        <taxon>Bacillota</taxon>
        <taxon>Bacilli</taxon>
        <taxon>Bacillales</taxon>
        <taxon>Paenibacillaceae</taxon>
        <taxon>Paenibacillus</taxon>
    </lineage>
</organism>
<name>A0A7X3CSN8_9BACL</name>
<dbReference type="EMBL" id="WNZX01000003">
    <property type="protein sequence ID" value="MUG70179.1"/>
    <property type="molecule type" value="Genomic_DNA"/>
</dbReference>
<dbReference type="AlphaFoldDB" id="A0A7X3CSN8"/>
<dbReference type="RefSeq" id="WP_155614219.1">
    <property type="nucleotide sequence ID" value="NZ_JARTHJ010000005.1"/>
</dbReference>
<sequence>MERSGCQGSEELENLASHGSPNALQADCTCEETVFYPLSPVFLTMYHSLLLEAG</sequence>
<evidence type="ECO:0000313" key="3">
    <source>
        <dbReference type="Proteomes" id="UP000450917"/>
    </source>
</evidence>
<evidence type="ECO:0000313" key="2">
    <source>
        <dbReference type="EMBL" id="MUG70179.1"/>
    </source>
</evidence>
<protein>
    <submittedName>
        <fullName evidence="2">Uncharacterized protein</fullName>
    </submittedName>
</protein>
<reference evidence="2 3" key="1">
    <citation type="submission" date="2019-11" db="EMBL/GenBank/DDBJ databases">
        <title>Draft genome sequences of five Paenibacillus species of dairy origin.</title>
        <authorList>
            <person name="Olajide A.M."/>
            <person name="Chen S."/>
            <person name="Lapointe G."/>
        </authorList>
    </citation>
    <scope>NUCLEOTIDE SEQUENCE [LARGE SCALE GENOMIC DNA]</scope>
    <source>
        <strain evidence="2 3">2CS3</strain>
    </source>
</reference>
<gene>
    <name evidence="2" type="ORF">GNP93_05735</name>
</gene>
<proteinExistence type="predicted"/>
<dbReference type="Proteomes" id="UP000450917">
    <property type="component" value="Unassembled WGS sequence"/>
</dbReference>
<feature type="region of interest" description="Disordered" evidence="1">
    <location>
        <begin position="1"/>
        <end position="22"/>
    </location>
</feature>
<accession>A0A7X3CSN8</accession>
<evidence type="ECO:0000256" key="1">
    <source>
        <dbReference type="SAM" id="MobiDB-lite"/>
    </source>
</evidence>
<keyword evidence="3" id="KW-1185">Reference proteome</keyword>